<dbReference type="InterPro" id="IPR036271">
    <property type="entry name" value="Tet_transcr_reg_TetR-rel_C_sf"/>
</dbReference>
<dbReference type="PRINTS" id="PR00455">
    <property type="entry name" value="HTHTETR"/>
</dbReference>
<evidence type="ECO:0000313" key="7">
    <source>
        <dbReference type="Proteomes" id="UP001409585"/>
    </source>
</evidence>
<dbReference type="Pfam" id="PF16925">
    <property type="entry name" value="TetR_C_13"/>
    <property type="match status" value="1"/>
</dbReference>
<protein>
    <submittedName>
        <fullName evidence="6">TetR/AcrR family transcriptional regulator</fullName>
    </submittedName>
</protein>
<dbReference type="InterPro" id="IPR011075">
    <property type="entry name" value="TetR_C"/>
</dbReference>
<dbReference type="InterPro" id="IPR009057">
    <property type="entry name" value="Homeodomain-like_sf"/>
</dbReference>
<keyword evidence="2 4" id="KW-0238">DNA-binding</keyword>
<comment type="caution">
    <text evidence="6">The sequence shown here is derived from an EMBL/GenBank/DDBJ whole genome shotgun (WGS) entry which is preliminary data.</text>
</comment>
<sequence>MELQKPKKGTRGRPISFDKGQLVNAVMQKFWQQGYNQVSLNEIAKDNGLTRASLYHSFNSKEALFSQALHVYLETAPEAILDHPVSPSSVSDFLFSLMDSICHARAADPLRRGCLVCNSVNELVGSESPIKVEILDVMAARQLHVEQLISRAVRMGELPEATNIELTAKMFMNFIFGLNTFSKTAENESELRDLCEAFLKSMGFYRRAEISQQAG</sequence>
<evidence type="ECO:0000256" key="2">
    <source>
        <dbReference type="ARBA" id="ARBA00023125"/>
    </source>
</evidence>
<gene>
    <name evidence="6" type="ORF">GCM10025791_30910</name>
</gene>
<name>A0AAV3U4Y6_9ALTE</name>
<evidence type="ECO:0000256" key="3">
    <source>
        <dbReference type="ARBA" id="ARBA00023163"/>
    </source>
</evidence>
<dbReference type="PANTHER" id="PTHR47506:SF1">
    <property type="entry name" value="HTH-TYPE TRANSCRIPTIONAL REGULATOR YJDC"/>
    <property type="match status" value="1"/>
</dbReference>
<dbReference type="InterPro" id="IPR001647">
    <property type="entry name" value="HTH_TetR"/>
</dbReference>
<dbReference type="AlphaFoldDB" id="A0AAV3U4Y6"/>
<evidence type="ECO:0000256" key="4">
    <source>
        <dbReference type="PROSITE-ProRule" id="PRU00335"/>
    </source>
</evidence>
<dbReference type="GO" id="GO:0003677">
    <property type="term" value="F:DNA binding"/>
    <property type="evidence" value="ECO:0007669"/>
    <property type="project" value="UniProtKB-UniRule"/>
</dbReference>
<dbReference type="SUPFAM" id="SSF48498">
    <property type="entry name" value="Tetracyclin repressor-like, C-terminal domain"/>
    <property type="match status" value="1"/>
</dbReference>
<proteinExistence type="predicted"/>
<dbReference type="PROSITE" id="PS50977">
    <property type="entry name" value="HTH_TETR_2"/>
    <property type="match status" value="1"/>
</dbReference>
<evidence type="ECO:0000313" key="6">
    <source>
        <dbReference type="EMBL" id="GAA4948713.1"/>
    </source>
</evidence>
<dbReference type="PANTHER" id="PTHR47506">
    <property type="entry name" value="TRANSCRIPTIONAL REGULATORY PROTEIN"/>
    <property type="match status" value="1"/>
</dbReference>
<feature type="domain" description="HTH tetR-type" evidence="5">
    <location>
        <begin position="16"/>
        <end position="76"/>
    </location>
</feature>
<evidence type="ECO:0000259" key="5">
    <source>
        <dbReference type="PROSITE" id="PS50977"/>
    </source>
</evidence>
<feature type="DNA-binding region" description="H-T-H motif" evidence="4">
    <location>
        <begin position="39"/>
        <end position="58"/>
    </location>
</feature>
<dbReference type="RefSeq" id="WP_345424227.1">
    <property type="nucleotide sequence ID" value="NZ_AP031496.1"/>
</dbReference>
<keyword evidence="1" id="KW-0805">Transcription regulation</keyword>
<organism evidence="6 7">
    <name type="scientific">Halioxenophilus aromaticivorans</name>
    <dbReference type="NCBI Taxonomy" id="1306992"/>
    <lineage>
        <taxon>Bacteria</taxon>
        <taxon>Pseudomonadati</taxon>
        <taxon>Pseudomonadota</taxon>
        <taxon>Gammaproteobacteria</taxon>
        <taxon>Alteromonadales</taxon>
        <taxon>Alteromonadaceae</taxon>
        <taxon>Halioxenophilus</taxon>
    </lineage>
</organism>
<dbReference type="Pfam" id="PF00440">
    <property type="entry name" value="TetR_N"/>
    <property type="match status" value="1"/>
</dbReference>
<evidence type="ECO:0000256" key="1">
    <source>
        <dbReference type="ARBA" id="ARBA00023015"/>
    </source>
</evidence>
<dbReference type="Gene3D" id="1.10.10.60">
    <property type="entry name" value="Homeodomain-like"/>
    <property type="match status" value="1"/>
</dbReference>
<keyword evidence="3" id="KW-0804">Transcription</keyword>
<dbReference type="EMBL" id="BAABLX010000028">
    <property type="protein sequence ID" value="GAA4948713.1"/>
    <property type="molecule type" value="Genomic_DNA"/>
</dbReference>
<accession>A0AAV3U4Y6</accession>
<dbReference type="Gene3D" id="1.10.357.10">
    <property type="entry name" value="Tetracycline Repressor, domain 2"/>
    <property type="match status" value="1"/>
</dbReference>
<keyword evidence="7" id="KW-1185">Reference proteome</keyword>
<dbReference type="Proteomes" id="UP001409585">
    <property type="component" value="Unassembled WGS sequence"/>
</dbReference>
<dbReference type="SUPFAM" id="SSF46689">
    <property type="entry name" value="Homeodomain-like"/>
    <property type="match status" value="1"/>
</dbReference>
<reference evidence="7" key="1">
    <citation type="journal article" date="2019" name="Int. J. Syst. Evol. Microbiol.">
        <title>The Global Catalogue of Microorganisms (GCM) 10K type strain sequencing project: providing services to taxonomists for standard genome sequencing and annotation.</title>
        <authorList>
            <consortium name="The Broad Institute Genomics Platform"/>
            <consortium name="The Broad Institute Genome Sequencing Center for Infectious Disease"/>
            <person name="Wu L."/>
            <person name="Ma J."/>
        </authorList>
    </citation>
    <scope>NUCLEOTIDE SEQUENCE [LARGE SCALE GENOMIC DNA]</scope>
    <source>
        <strain evidence="7">JCM 19134</strain>
    </source>
</reference>